<dbReference type="Gene3D" id="1.10.630.10">
    <property type="entry name" value="Cytochrome P450"/>
    <property type="match status" value="1"/>
</dbReference>
<name>A0AAD4SSF5_9MAGN</name>
<keyword evidence="3" id="KW-0408">Iron</keyword>
<evidence type="ECO:0000256" key="3">
    <source>
        <dbReference type="ARBA" id="ARBA00023004"/>
    </source>
</evidence>
<dbReference type="InterPro" id="IPR001128">
    <property type="entry name" value="Cyt_P450"/>
</dbReference>
<dbReference type="InterPro" id="IPR036396">
    <property type="entry name" value="Cyt_P450_sf"/>
</dbReference>
<dbReference type="Proteomes" id="UP001202328">
    <property type="component" value="Unassembled WGS sequence"/>
</dbReference>
<dbReference type="GO" id="GO:0033075">
    <property type="term" value="P:isoquinoline alkaloid biosynthetic process"/>
    <property type="evidence" value="ECO:0007669"/>
    <property type="project" value="UniProtKB-ARBA"/>
</dbReference>
<gene>
    <name evidence="4" type="ORF">MKW98_031773</name>
</gene>
<evidence type="ECO:0008006" key="6">
    <source>
        <dbReference type="Google" id="ProtNLM"/>
    </source>
</evidence>
<dbReference type="GO" id="GO:0005506">
    <property type="term" value="F:iron ion binding"/>
    <property type="evidence" value="ECO:0007669"/>
    <property type="project" value="InterPro"/>
</dbReference>
<proteinExistence type="inferred from homology"/>
<evidence type="ECO:0000313" key="4">
    <source>
        <dbReference type="EMBL" id="KAI3919640.1"/>
    </source>
</evidence>
<dbReference type="GO" id="GO:0020037">
    <property type="term" value="F:heme binding"/>
    <property type="evidence" value="ECO:0007669"/>
    <property type="project" value="InterPro"/>
</dbReference>
<dbReference type="GO" id="GO:0004497">
    <property type="term" value="F:monooxygenase activity"/>
    <property type="evidence" value="ECO:0007669"/>
    <property type="project" value="InterPro"/>
</dbReference>
<sequence length="166" mass="19185">MEKIAHSSREAGVINLTEAISTMLNSTIFRCSLVDNFNKDYASRFIGLVKKTIRLIESAFSFGDYFPWLKWVDTVTGLEWKLRRTSEEIDTFFSQVIDDHLLSHNSIAKHGNHDKFEDKRNFIDLLLLHAEKEPNLNITRDNIKGIIMVCSLYLSTSLCIEVYVHD</sequence>
<dbReference type="SUPFAM" id="SSF48264">
    <property type="entry name" value="Cytochrome P450"/>
    <property type="match status" value="1"/>
</dbReference>
<comment type="similarity">
    <text evidence="1">Belongs to the cytochrome P450 family.</text>
</comment>
<evidence type="ECO:0000256" key="1">
    <source>
        <dbReference type="ARBA" id="ARBA00010617"/>
    </source>
</evidence>
<dbReference type="PANTHER" id="PTHR47955">
    <property type="entry name" value="CYTOCHROME P450 FAMILY 71 PROTEIN"/>
    <property type="match status" value="1"/>
</dbReference>
<evidence type="ECO:0000313" key="5">
    <source>
        <dbReference type="Proteomes" id="UP001202328"/>
    </source>
</evidence>
<keyword evidence="2" id="KW-0479">Metal-binding</keyword>
<organism evidence="4 5">
    <name type="scientific">Papaver atlanticum</name>
    <dbReference type="NCBI Taxonomy" id="357466"/>
    <lineage>
        <taxon>Eukaryota</taxon>
        <taxon>Viridiplantae</taxon>
        <taxon>Streptophyta</taxon>
        <taxon>Embryophyta</taxon>
        <taxon>Tracheophyta</taxon>
        <taxon>Spermatophyta</taxon>
        <taxon>Magnoliopsida</taxon>
        <taxon>Ranunculales</taxon>
        <taxon>Papaveraceae</taxon>
        <taxon>Papaveroideae</taxon>
        <taxon>Papaver</taxon>
    </lineage>
</organism>
<dbReference type="EMBL" id="JAJJMB010008871">
    <property type="protein sequence ID" value="KAI3919640.1"/>
    <property type="molecule type" value="Genomic_DNA"/>
</dbReference>
<dbReference type="AlphaFoldDB" id="A0AAD4SSF5"/>
<dbReference type="GO" id="GO:0016705">
    <property type="term" value="F:oxidoreductase activity, acting on paired donors, with incorporation or reduction of molecular oxygen"/>
    <property type="evidence" value="ECO:0007669"/>
    <property type="project" value="InterPro"/>
</dbReference>
<reference evidence="4" key="1">
    <citation type="submission" date="2022-04" db="EMBL/GenBank/DDBJ databases">
        <title>A functionally conserved STORR gene fusion in Papaver species that diverged 16.8 million years ago.</title>
        <authorList>
            <person name="Catania T."/>
        </authorList>
    </citation>
    <scope>NUCLEOTIDE SEQUENCE</scope>
    <source>
        <strain evidence="4">S-188037</strain>
    </source>
</reference>
<dbReference type="Pfam" id="PF00067">
    <property type="entry name" value="p450"/>
    <property type="match status" value="1"/>
</dbReference>
<accession>A0AAD4SSF5</accession>
<keyword evidence="5" id="KW-1185">Reference proteome</keyword>
<evidence type="ECO:0000256" key="2">
    <source>
        <dbReference type="ARBA" id="ARBA00022723"/>
    </source>
</evidence>
<protein>
    <recommendedName>
        <fullName evidence="6">Cytochrome P450</fullName>
    </recommendedName>
</protein>
<comment type="caution">
    <text evidence="4">The sequence shown here is derived from an EMBL/GenBank/DDBJ whole genome shotgun (WGS) entry which is preliminary data.</text>
</comment>